<keyword evidence="1" id="KW-0472">Membrane</keyword>
<organism evidence="2 3">
    <name type="scientific">Sphingomonas hengshuiensis</name>
    <dbReference type="NCBI Taxonomy" id="1609977"/>
    <lineage>
        <taxon>Bacteria</taxon>
        <taxon>Pseudomonadati</taxon>
        <taxon>Pseudomonadota</taxon>
        <taxon>Alphaproteobacteria</taxon>
        <taxon>Sphingomonadales</taxon>
        <taxon>Sphingomonadaceae</taxon>
        <taxon>Sphingomonas</taxon>
    </lineage>
</organism>
<evidence type="ECO:0008006" key="4">
    <source>
        <dbReference type="Google" id="ProtNLM"/>
    </source>
</evidence>
<dbReference type="PROSITE" id="PS51257">
    <property type="entry name" value="PROKAR_LIPOPROTEIN"/>
    <property type="match status" value="1"/>
</dbReference>
<keyword evidence="1" id="KW-1133">Transmembrane helix</keyword>
<keyword evidence="1" id="KW-0812">Transmembrane</keyword>
<reference evidence="2 3" key="1">
    <citation type="journal article" date="2015" name="Int. J. Syst. Evol. Microbiol.">
        <title>Sphingomonas hengshuiensis sp. nov., isolated from lake wetland.</title>
        <authorList>
            <person name="Wei S."/>
            <person name="Wang T."/>
            <person name="Liu H."/>
            <person name="Zhang C."/>
            <person name="Guo J."/>
            <person name="Wang Q."/>
            <person name="Liang K."/>
            <person name="Zhang Z."/>
        </authorList>
    </citation>
    <scope>NUCLEOTIDE SEQUENCE [LARGE SCALE GENOMIC DNA]</scope>
    <source>
        <strain evidence="2 3">WHSC-8</strain>
    </source>
</reference>
<reference evidence="2 3" key="2">
    <citation type="submission" date="2015-02" db="EMBL/GenBank/DDBJ databases">
        <title>The complete genome of Sphingomonas hengshuiensis sp. WHSC-8 isolated from soil of Hengshui Lake.</title>
        <authorList>
            <person name="Wei S."/>
            <person name="Guo J."/>
            <person name="Su C."/>
            <person name="Wu R."/>
            <person name="Zhang Z."/>
            <person name="Liang K."/>
            <person name="Li H."/>
            <person name="Wang T."/>
            <person name="Liu H."/>
            <person name="Zhang C."/>
            <person name="Li Z."/>
            <person name="Wang Q."/>
            <person name="Meng J."/>
        </authorList>
    </citation>
    <scope>NUCLEOTIDE SEQUENCE [LARGE SCALE GENOMIC DNA]</scope>
    <source>
        <strain evidence="2 3">WHSC-8</strain>
    </source>
</reference>
<accession>A0A7U4LFY1</accession>
<feature type="transmembrane region" description="Helical" evidence="1">
    <location>
        <begin position="44"/>
        <end position="69"/>
    </location>
</feature>
<sequence>MFSLNQRHNPAQKRYIRRFMPVMALYVVTLFACVWWMRHAEPQGALLVLLSVLPSVPILAVIVVMGMYLAEERDEFIRSRLVTAMIGGIGILLAVTSVWGFLENGGVVPHFETMLAFPLWCGSFGLVQCAMGLRDRMTGGGE</sequence>
<feature type="transmembrane region" description="Helical" evidence="1">
    <location>
        <begin position="114"/>
        <end position="133"/>
    </location>
</feature>
<feature type="transmembrane region" description="Helical" evidence="1">
    <location>
        <begin position="81"/>
        <end position="102"/>
    </location>
</feature>
<keyword evidence="3" id="KW-1185">Reference proteome</keyword>
<name>A0A7U4LFY1_9SPHN</name>
<evidence type="ECO:0000256" key="1">
    <source>
        <dbReference type="SAM" id="Phobius"/>
    </source>
</evidence>
<dbReference type="RefSeq" id="WP_044333643.1">
    <property type="nucleotide sequence ID" value="NZ_CP010836.1"/>
</dbReference>
<dbReference type="EMBL" id="CP010836">
    <property type="protein sequence ID" value="AJP72999.1"/>
    <property type="molecule type" value="Genomic_DNA"/>
</dbReference>
<dbReference type="AlphaFoldDB" id="A0A7U4LFY1"/>
<feature type="transmembrane region" description="Helical" evidence="1">
    <location>
        <begin position="20"/>
        <end position="38"/>
    </location>
</feature>
<protein>
    <recommendedName>
        <fullName evidence="4">Transmembrane protein</fullName>
    </recommendedName>
</protein>
<dbReference type="Proteomes" id="UP000032300">
    <property type="component" value="Chromosome"/>
</dbReference>
<proteinExistence type="predicted"/>
<evidence type="ECO:0000313" key="2">
    <source>
        <dbReference type="EMBL" id="AJP72999.1"/>
    </source>
</evidence>
<gene>
    <name evidence="2" type="ORF">TS85_16165</name>
</gene>
<dbReference type="OrthoDB" id="119964at2"/>
<dbReference type="KEGG" id="sphi:TS85_16165"/>
<evidence type="ECO:0000313" key="3">
    <source>
        <dbReference type="Proteomes" id="UP000032300"/>
    </source>
</evidence>